<dbReference type="SMART" id="SM00305">
    <property type="entry name" value="HintC"/>
    <property type="match status" value="1"/>
</dbReference>
<organism evidence="5 6">
    <name type="scientific">Steinernema hermaphroditum</name>
    <dbReference type="NCBI Taxonomy" id="289476"/>
    <lineage>
        <taxon>Eukaryota</taxon>
        <taxon>Metazoa</taxon>
        <taxon>Ecdysozoa</taxon>
        <taxon>Nematoda</taxon>
        <taxon>Chromadorea</taxon>
        <taxon>Rhabditida</taxon>
        <taxon>Tylenchina</taxon>
        <taxon>Panagrolaimomorpha</taxon>
        <taxon>Strongyloidoidea</taxon>
        <taxon>Steinernematidae</taxon>
        <taxon>Steinernema</taxon>
    </lineage>
</organism>
<feature type="signal peptide" evidence="2">
    <location>
        <begin position="1"/>
        <end position="17"/>
    </location>
</feature>
<name>A0AA39HFB4_9BILA</name>
<keyword evidence="1" id="KW-0217">Developmental protein</keyword>
<dbReference type="PANTHER" id="PTHR46706">
    <property type="entry name" value="PROTEIN QUA-1-RELATED"/>
    <property type="match status" value="1"/>
</dbReference>
<evidence type="ECO:0000256" key="2">
    <source>
        <dbReference type="SAM" id="SignalP"/>
    </source>
</evidence>
<dbReference type="CDD" id="cd00081">
    <property type="entry name" value="Hint"/>
    <property type="match status" value="1"/>
</dbReference>
<dbReference type="InterPro" id="IPR003587">
    <property type="entry name" value="Hint_dom_N"/>
</dbReference>
<evidence type="ECO:0000313" key="6">
    <source>
        <dbReference type="Proteomes" id="UP001175271"/>
    </source>
</evidence>
<feature type="domain" description="Hint" evidence="4">
    <location>
        <begin position="352"/>
        <end position="453"/>
    </location>
</feature>
<sequence>MFPSLLLLVAGLLSVDAKILQIGDGCSRRSLPSQVVIHPTTQPELICARPKCIELEEFEIKCSEGWQKSACAKEEEWSRGVAHQLRGNRVDLMSQCCSSEGLRGVGTQRKVTLNETDSFFGGNVLKGRKVVAFDMVKSLQRVIVNGDKITHEVTVQRIPCERAFPMEKKIPVVEASPPRRPLFQVKLQKKPSRAFAAPIGQEGLPVPLQPEFDYVDDQGRRIDPATLDTGFQKASPPEQPPNLQLAAPLQNLALSQAETSLQSLPFPQQEVAAADEETVEVVEESHSEEAPQEKSYLGNMGKYFRRLIEEYGSGDSATAGPACISNPNANPTPTSYSGASSGGAHGGYSSGIYCFSGDSLIETSSGVVAMKDLRKGDSVLSIDRSMVTFSPVVMFLHRVEDVSTVFLSLTVSDGATIKLTPEHLIYRSPCHSSSFELMAAKNVAVGDCLFSKTSQLVKVVSVGKVEEVGYYAPLTATGDLFVDGFLCSCYSNSNLKFVLDGLFSMMRTIDSWSERLIFRRFFEDDFELPTGVAFLAENVKSFLLI</sequence>
<dbReference type="GO" id="GO:0016540">
    <property type="term" value="P:protein autoprocessing"/>
    <property type="evidence" value="ECO:0007669"/>
    <property type="project" value="InterPro"/>
</dbReference>
<accession>A0AA39HFB4</accession>
<dbReference type="Gene3D" id="2.170.16.10">
    <property type="entry name" value="Hedgehog/Intein (Hint) domain"/>
    <property type="match status" value="1"/>
</dbReference>
<dbReference type="InterPro" id="IPR036844">
    <property type="entry name" value="Hint_dom_sf"/>
</dbReference>
<dbReference type="InterPro" id="IPR006141">
    <property type="entry name" value="Intein_N"/>
</dbReference>
<reference evidence="5" key="1">
    <citation type="submission" date="2023-06" db="EMBL/GenBank/DDBJ databases">
        <title>Genomic analysis of the entomopathogenic nematode Steinernema hermaphroditum.</title>
        <authorList>
            <person name="Schwarz E.M."/>
            <person name="Heppert J.K."/>
            <person name="Baniya A."/>
            <person name="Schwartz H.T."/>
            <person name="Tan C.-H."/>
            <person name="Antoshechkin I."/>
            <person name="Sternberg P.W."/>
            <person name="Goodrich-Blair H."/>
            <person name="Dillman A.R."/>
        </authorList>
    </citation>
    <scope>NUCLEOTIDE SEQUENCE</scope>
    <source>
        <strain evidence="5">PS9179</strain>
        <tissue evidence="5">Whole animal</tissue>
    </source>
</reference>
<feature type="domain" description="Hint" evidence="3">
    <location>
        <begin position="451"/>
        <end position="495"/>
    </location>
</feature>
<dbReference type="SMART" id="SM00306">
    <property type="entry name" value="HintN"/>
    <property type="match status" value="1"/>
</dbReference>
<comment type="caution">
    <text evidence="5">The sequence shown here is derived from an EMBL/GenBank/DDBJ whole genome shotgun (WGS) entry which is preliminary data.</text>
</comment>
<dbReference type="SUPFAM" id="SSF51294">
    <property type="entry name" value="Hedgehog/intein (Hint) domain"/>
    <property type="match status" value="1"/>
</dbReference>
<dbReference type="PROSITE" id="PS50817">
    <property type="entry name" value="INTEIN_N_TER"/>
    <property type="match status" value="1"/>
</dbReference>
<dbReference type="Pfam" id="PF01079">
    <property type="entry name" value="Hint"/>
    <property type="match status" value="1"/>
</dbReference>
<evidence type="ECO:0000256" key="1">
    <source>
        <dbReference type="ARBA" id="ARBA00022473"/>
    </source>
</evidence>
<evidence type="ECO:0008006" key="7">
    <source>
        <dbReference type="Google" id="ProtNLM"/>
    </source>
</evidence>
<proteinExistence type="predicted"/>
<dbReference type="GO" id="GO:0016539">
    <property type="term" value="P:intein-mediated protein splicing"/>
    <property type="evidence" value="ECO:0007669"/>
    <property type="project" value="InterPro"/>
</dbReference>
<evidence type="ECO:0000313" key="5">
    <source>
        <dbReference type="EMBL" id="KAK0404813.1"/>
    </source>
</evidence>
<evidence type="ECO:0000259" key="3">
    <source>
        <dbReference type="SMART" id="SM00305"/>
    </source>
</evidence>
<evidence type="ECO:0000259" key="4">
    <source>
        <dbReference type="SMART" id="SM00306"/>
    </source>
</evidence>
<dbReference type="InterPro" id="IPR001767">
    <property type="entry name" value="Hedgehog_Hint"/>
</dbReference>
<dbReference type="PANTHER" id="PTHR46706:SF12">
    <property type="entry name" value="PROTEIN QUA-1-RELATED"/>
    <property type="match status" value="1"/>
</dbReference>
<feature type="chain" id="PRO_5041356335" description="Hint domain-containing protein" evidence="2">
    <location>
        <begin position="18"/>
        <end position="545"/>
    </location>
</feature>
<protein>
    <recommendedName>
        <fullName evidence="7">Hint domain-containing protein</fullName>
    </recommendedName>
</protein>
<dbReference type="AlphaFoldDB" id="A0AA39HFB4"/>
<dbReference type="EMBL" id="JAUCMV010000004">
    <property type="protein sequence ID" value="KAK0404813.1"/>
    <property type="molecule type" value="Genomic_DNA"/>
</dbReference>
<dbReference type="InterPro" id="IPR003586">
    <property type="entry name" value="Hint_dom_C"/>
</dbReference>
<keyword evidence="6" id="KW-1185">Reference proteome</keyword>
<gene>
    <name evidence="5" type="ORF">QR680_017644</name>
</gene>
<keyword evidence="2" id="KW-0732">Signal</keyword>
<dbReference type="InterPro" id="IPR052140">
    <property type="entry name" value="Dev_Signal_Hedgehog-like"/>
</dbReference>
<dbReference type="Proteomes" id="UP001175271">
    <property type="component" value="Unassembled WGS sequence"/>
</dbReference>